<feature type="transmembrane region" description="Helical" evidence="9">
    <location>
        <begin position="228"/>
        <end position="244"/>
    </location>
</feature>
<feature type="domain" description="UspA" evidence="10">
    <location>
        <begin position="415"/>
        <end position="544"/>
    </location>
</feature>
<dbReference type="Gene3D" id="3.40.50.12370">
    <property type="match status" value="1"/>
</dbReference>
<comment type="subcellular location">
    <subcellularLocation>
        <location evidence="1">Membrane</location>
        <topology evidence="1">Multi-pass membrane protein</topology>
    </subcellularLocation>
</comment>
<accession>K9ZBI8</accession>
<reference evidence="13" key="1">
    <citation type="journal article" date="2013" name="Proc. Natl. Acad. Sci. U.S.A.">
        <title>Improving the coverage of the cyanobacterial phylum using diversity-driven genome sequencing.</title>
        <authorList>
            <person name="Shih P.M."/>
            <person name="Wu D."/>
            <person name="Latifi A."/>
            <person name="Axen S.D."/>
            <person name="Fewer D.P."/>
            <person name="Talla E."/>
            <person name="Calteau A."/>
            <person name="Cai F."/>
            <person name="Tandeau de Marsac N."/>
            <person name="Rippka R."/>
            <person name="Herdman M."/>
            <person name="Sivonen K."/>
            <person name="Coursin T."/>
            <person name="Laurent T."/>
            <person name="Goodwin L."/>
            <person name="Nolan M."/>
            <person name="Davenport K.W."/>
            <person name="Han C.S."/>
            <person name="Rubin E.M."/>
            <person name="Eisen J.A."/>
            <person name="Woyke T."/>
            <person name="Gugger M."/>
            <person name="Kerfeld C.A."/>
        </authorList>
    </citation>
    <scope>NUCLEOTIDE SEQUENCE [LARGE SCALE GENOMIC DNA]</scope>
    <source>
        <strain evidence="13">ATCC 27899 / PCC 7122</strain>
    </source>
</reference>
<dbReference type="PANTHER" id="PTHR43562:SF4">
    <property type="entry name" value="NA(+)_H(+) ANTIPORTER NHAS5"/>
    <property type="match status" value="1"/>
</dbReference>
<feature type="transmembrane region" description="Helical" evidence="9">
    <location>
        <begin position="309"/>
        <end position="329"/>
    </location>
</feature>
<feature type="domain" description="Cation/H+ exchanger transmembrane" evidence="11">
    <location>
        <begin position="31"/>
        <end position="390"/>
    </location>
</feature>
<dbReference type="eggNOG" id="COG0475">
    <property type="taxonomic scope" value="Bacteria"/>
</dbReference>
<keyword evidence="13" id="KW-1185">Reference proteome</keyword>
<evidence type="ECO:0000256" key="2">
    <source>
        <dbReference type="ARBA" id="ARBA00005551"/>
    </source>
</evidence>
<evidence type="ECO:0000256" key="3">
    <source>
        <dbReference type="ARBA" id="ARBA00022448"/>
    </source>
</evidence>
<evidence type="ECO:0000256" key="4">
    <source>
        <dbReference type="ARBA" id="ARBA00022449"/>
    </source>
</evidence>
<feature type="transmembrane region" description="Helical" evidence="9">
    <location>
        <begin position="341"/>
        <end position="365"/>
    </location>
</feature>
<dbReference type="OrthoDB" id="9793589at2"/>
<dbReference type="HOGENOM" id="CLU_017738_0_0_3"/>
<keyword evidence="8 9" id="KW-0472">Membrane</keyword>
<feature type="transmembrane region" description="Helical" evidence="9">
    <location>
        <begin position="371"/>
        <end position="392"/>
    </location>
</feature>
<feature type="transmembrane region" description="Helical" evidence="9">
    <location>
        <begin position="128"/>
        <end position="147"/>
    </location>
</feature>
<dbReference type="AlphaFoldDB" id="K9ZBI8"/>
<feature type="transmembrane region" description="Helical" evidence="9">
    <location>
        <begin position="46"/>
        <end position="65"/>
    </location>
</feature>
<feature type="transmembrane region" description="Helical" evidence="9">
    <location>
        <begin position="193"/>
        <end position="216"/>
    </location>
</feature>
<keyword evidence="7" id="KW-0406">Ion transport</keyword>
<evidence type="ECO:0000259" key="10">
    <source>
        <dbReference type="Pfam" id="PF00582"/>
    </source>
</evidence>
<evidence type="ECO:0000256" key="5">
    <source>
        <dbReference type="ARBA" id="ARBA00022692"/>
    </source>
</evidence>
<dbReference type="GO" id="GO:1902600">
    <property type="term" value="P:proton transmembrane transport"/>
    <property type="evidence" value="ECO:0007669"/>
    <property type="project" value="InterPro"/>
</dbReference>
<evidence type="ECO:0000313" key="13">
    <source>
        <dbReference type="Proteomes" id="UP000010474"/>
    </source>
</evidence>
<dbReference type="KEGG" id="acy:Anacy_0100"/>
<dbReference type="RefSeq" id="WP_015212366.1">
    <property type="nucleotide sequence ID" value="NC_019771.1"/>
</dbReference>
<name>K9ZBI8_ANACC</name>
<dbReference type="SUPFAM" id="SSF52402">
    <property type="entry name" value="Adenine nucleotide alpha hydrolases-like"/>
    <property type="match status" value="1"/>
</dbReference>
<dbReference type="CDD" id="cd00293">
    <property type="entry name" value="USP-like"/>
    <property type="match status" value="1"/>
</dbReference>
<keyword evidence="6 9" id="KW-1133">Transmembrane helix</keyword>
<dbReference type="GO" id="GO:0016020">
    <property type="term" value="C:membrane"/>
    <property type="evidence" value="ECO:0007669"/>
    <property type="project" value="UniProtKB-SubCell"/>
</dbReference>
<dbReference type="STRING" id="272123.Anacy_0100"/>
<evidence type="ECO:0000256" key="1">
    <source>
        <dbReference type="ARBA" id="ARBA00004141"/>
    </source>
</evidence>
<sequence>MNIDTFSLLFPAMVSTPIKEPVPVFLTILGIMLIAPLLFEKIRLPGIVGLILAGVIVGPNGLGLLARDNTIVLLGTVGLLFLMFMAGLETSLDDMKYNADKALIFGLATFAVPMVLGTGAMLAIGYGFLPAILVASCFASHTLLALPVVGKLGIMRSPVLTATLGGTLITNILALLVLAVVVRAHQGNLTLQFWLFLIPSLIIYTFLTLWGVPRLGKWFFRKFGHDEGAEFTFVLATLFVVSYGAEVVKIEPIIGAFLAGVAITQLIPQLSPLMNRIQFIGNTLFVPFFLISVGMLVNPGILIQEPKSLIVSGVMVTVAIVAKYIPAWGAGKLFGYNFDNIMVMFGLSVAQAASTLAAITVAYNIKLVDQLTVNGTIAMILVTCIASPWVTAKWGQKMKTQNVTPQKQEGISLGDRVLVPVANPNTEDNLLKLAILLAKSAAGTLLPLHIIIEEGEPISPDAKARQNQLLSTAEMIAHASVAKVTTIGRIDESIDKGIARVAVEKQASVIVCGWKGYSTYQENLFGGVIDKIVQRSSIPVLVTRFPLPIEHTSRVFLAFTSQQANASSFRESIKLAQNLAVELKASLELLEVVTTKGVDIDFTDAGLPADTPIQKVRGNFVKEVSRLLKTSDLLLLNGSVAQKTQISSLLGHVPEAIAHNNPKVAMIIAYLPQ</sequence>
<proteinExistence type="inferred from homology"/>
<dbReference type="PATRIC" id="fig|272123.3.peg.105"/>
<keyword evidence="4" id="KW-0050">Antiport</keyword>
<feature type="transmembrane region" description="Helical" evidence="9">
    <location>
        <begin position="250"/>
        <end position="267"/>
    </location>
</feature>
<keyword evidence="3" id="KW-0813">Transport</keyword>
<feature type="transmembrane region" description="Helical" evidence="9">
    <location>
        <begin position="159"/>
        <end position="181"/>
    </location>
</feature>
<dbReference type="Pfam" id="PF00999">
    <property type="entry name" value="Na_H_Exchanger"/>
    <property type="match status" value="1"/>
</dbReference>
<feature type="transmembrane region" description="Helical" evidence="9">
    <location>
        <begin position="71"/>
        <end position="90"/>
    </location>
</feature>
<keyword evidence="5 9" id="KW-0812">Transmembrane</keyword>
<organism evidence="12 13">
    <name type="scientific">Anabaena cylindrica (strain ATCC 27899 / PCC 7122)</name>
    <dbReference type="NCBI Taxonomy" id="272123"/>
    <lineage>
        <taxon>Bacteria</taxon>
        <taxon>Bacillati</taxon>
        <taxon>Cyanobacteriota</taxon>
        <taxon>Cyanophyceae</taxon>
        <taxon>Nostocales</taxon>
        <taxon>Nostocaceae</taxon>
        <taxon>Anabaena</taxon>
    </lineage>
</organism>
<dbReference type="eggNOG" id="COG0589">
    <property type="taxonomic scope" value="Bacteria"/>
</dbReference>
<evidence type="ECO:0000259" key="11">
    <source>
        <dbReference type="Pfam" id="PF00999"/>
    </source>
</evidence>
<gene>
    <name evidence="12" type="ordered locus">Anacy_0100</name>
</gene>
<feature type="transmembrane region" description="Helical" evidence="9">
    <location>
        <begin position="102"/>
        <end position="122"/>
    </location>
</feature>
<dbReference type="InterPro" id="IPR006153">
    <property type="entry name" value="Cation/H_exchanger_TM"/>
</dbReference>
<evidence type="ECO:0000256" key="8">
    <source>
        <dbReference type="ARBA" id="ARBA00023136"/>
    </source>
</evidence>
<dbReference type="EMBL" id="CP003659">
    <property type="protein sequence ID" value="AFZ55710.1"/>
    <property type="molecule type" value="Genomic_DNA"/>
</dbReference>
<evidence type="ECO:0000256" key="6">
    <source>
        <dbReference type="ARBA" id="ARBA00022989"/>
    </source>
</evidence>
<dbReference type="Proteomes" id="UP000010474">
    <property type="component" value="Chromosome"/>
</dbReference>
<evidence type="ECO:0000256" key="7">
    <source>
        <dbReference type="ARBA" id="ARBA00023065"/>
    </source>
</evidence>
<dbReference type="PANTHER" id="PTHR43562">
    <property type="entry name" value="NAPA-TYPE SODIUM/HYDROGEN ANTIPORTER"/>
    <property type="match status" value="1"/>
</dbReference>
<evidence type="ECO:0000313" key="12">
    <source>
        <dbReference type="EMBL" id="AFZ55710.1"/>
    </source>
</evidence>
<dbReference type="InterPro" id="IPR006016">
    <property type="entry name" value="UspA"/>
</dbReference>
<dbReference type="Gene3D" id="1.20.1530.20">
    <property type="match status" value="1"/>
</dbReference>
<feature type="transmembrane region" description="Helical" evidence="9">
    <location>
        <begin position="279"/>
        <end position="297"/>
    </location>
</feature>
<protein>
    <submittedName>
        <fullName evidence="12">Transporter, CPA2 family</fullName>
    </submittedName>
</protein>
<dbReference type="GO" id="GO:0015297">
    <property type="term" value="F:antiporter activity"/>
    <property type="evidence" value="ECO:0007669"/>
    <property type="project" value="UniProtKB-KW"/>
</dbReference>
<comment type="similarity">
    <text evidence="2">Belongs to the monovalent cation:proton antiporter 2 (CPA2) transporter (TC 2.A.37) family.</text>
</comment>
<evidence type="ECO:0000256" key="9">
    <source>
        <dbReference type="SAM" id="Phobius"/>
    </source>
</evidence>
<feature type="transmembrane region" description="Helical" evidence="9">
    <location>
        <begin position="22"/>
        <end position="39"/>
    </location>
</feature>
<dbReference type="InterPro" id="IPR038770">
    <property type="entry name" value="Na+/solute_symporter_sf"/>
</dbReference>
<dbReference type="Pfam" id="PF00582">
    <property type="entry name" value="Usp"/>
    <property type="match status" value="1"/>
</dbReference>